<comment type="caution">
    <text evidence="8">The sequence shown here is derived from an EMBL/GenBank/DDBJ whole genome shotgun (WGS) entry which is preliminary data.</text>
</comment>
<dbReference type="InterPro" id="IPR058626">
    <property type="entry name" value="MdtA-like_b-barrel"/>
</dbReference>
<dbReference type="Gene3D" id="2.40.420.20">
    <property type="match status" value="1"/>
</dbReference>
<dbReference type="EMBL" id="JABRWO010000003">
    <property type="protein sequence ID" value="MBA2114224.1"/>
    <property type="molecule type" value="Genomic_DNA"/>
</dbReference>
<evidence type="ECO:0000259" key="4">
    <source>
        <dbReference type="Pfam" id="PF25876"/>
    </source>
</evidence>
<dbReference type="PANTHER" id="PTHR30158:SF10">
    <property type="entry name" value="CATION EFFLUX PUMP"/>
    <property type="match status" value="1"/>
</dbReference>
<dbReference type="Gene3D" id="2.40.30.170">
    <property type="match status" value="1"/>
</dbReference>
<feature type="domain" description="Multidrug resistance protein MdtA-like barrel-sandwich hybrid" evidence="5">
    <location>
        <begin position="68"/>
        <end position="205"/>
    </location>
</feature>
<dbReference type="InterPro" id="IPR006143">
    <property type="entry name" value="RND_pump_MFP"/>
</dbReference>
<comment type="subcellular location">
    <subcellularLocation>
        <location evidence="1">Cell envelope</location>
    </subcellularLocation>
</comment>
<dbReference type="InterPro" id="IPR058624">
    <property type="entry name" value="MdtA-like_HH"/>
</dbReference>
<dbReference type="GO" id="GO:0022857">
    <property type="term" value="F:transmembrane transporter activity"/>
    <property type="evidence" value="ECO:0007669"/>
    <property type="project" value="InterPro"/>
</dbReference>
<dbReference type="NCBIfam" id="TIGR01730">
    <property type="entry name" value="RND_mfp"/>
    <property type="match status" value="1"/>
</dbReference>
<proteinExistence type="inferred from homology"/>
<evidence type="ECO:0000313" key="8">
    <source>
        <dbReference type="EMBL" id="MBA2114224.1"/>
    </source>
</evidence>
<evidence type="ECO:0000259" key="7">
    <source>
        <dbReference type="Pfam" id="PF25967"/>
    </source>
</evidence>
<dbReference type="GO" id="GO:0030313">
    <property type="term" value="C:cell envelope"/>
    <property type="evidence" value="ECO:0007669"/>
    <property type="project" value="UniProtKB-SubCell"/>
</dbReference>
<feature type="region of interest" description="Disordered" evidence="3">
    <location>
        <begin position="372"/>
        <end position="424"/>
    </location>
</feature>
<organism evidence="8 9">
    <name type="scientific">Bremerella alba</name>
    <dbReference type="NCBI Taxonomy" id="980252"/>
    <lineage>
        <taxon>Bacteria</taxon>
        <taxon>Pseudomonadati</taxon>
        <taxon>Planctomycetota</taxon>
        <taxon>Planctomycetia</taxon>
        <taxon>Pirellulales</taxon>
        <taxon>Pirellulaceae</taxon>
        <taxon>Bremerella</taxon>
    </lineage>
</organism>
<name>A0A7V8V3G1_9BACT</name>
<accession>A0A7V8V3G1</accession>
<feature type="domain" description="Multidrug resistance protein MdtA-like alpha-helical hairpin" evidence="4">
    <location>
        <begin position="109"/>
        <end position="177"/>
    </location>
</feature>
<dbReference type="RefSeq" id="WP_207395692.1">
    <property type="nucleotide sequence ID" value="NZ_JABRWO010000003.1"/>
</dbReference>
<dbReference type="Pfam" id="PF25944">
    <property type="entry name" value="Beta-barrel_RND"/>
    <property type="match status" value="1"/>
</dbReference>
<dbReference type="InterPro" id="IPR058625">
    <property type="entry name" value="MdtA-like_BSH"/>
</dbReference>
<dbReference type="Pfam" id="PF25967">
    <property type="entry name" value="RND-MFP_C"/>
    <property type="match status" value="1"/>
</dbReference>
<reference evidence="8 9" key="1">
    <citation type="submission" date="2020-05" db="EMBL/GenBank/DDBJ databases">
        <title>Bremerella alba sp. nov., a novel planctomycete isolated from the surface of the macroalga Fucus spiralis.</title>
        <authorList>
            <person name="Godinho O."/>
            <person name="Botelho R."/>
            <person name="Albuquerque L."/>
            <person name="Wiegand S."/>
            <person name="Da Costa M.S."/>
            <person name="Lobo-Da-Cunha A."/>
            <person name="Jogler C."/>
            <person name="Lage O.M."/>
        </authorList>
    </citation>
    <scope>NUCLEOTIDE SEQUENCE [LARGE SCALE GENOMIC DNA]</scope>
    <source>
        <strain evidence="8 9">FF15</strain>
    </source>
</reference>
<protein>
    <submittedName>
        <fullName evidence="8">Efflux pump periplasmic linker BepF</fullName>
    </submittedName>
</protein>
<feature type="domain" description="Multidrug resistance protein MdtA-like C-terminal permuted SH3" evidence="7">
    <location>
        <begin position="307"/>
        <end position="368"/>
    </location>
</feature>
<dbReference type="Pfam" id="PF25876">
    <property type="entry name" value="HH_MFP_RND"/>
    <property type="match status" value="1"/>
</dbReference>
<evidence type="ECO:0000256" key="2">
    <source>
        <dbReference type="ARBA" id="ARBA00009477"/>
    </source>
</evidence>
<dbReference type="GO" id="GO:0005886">
    <property type="term" value="C:plasma membrane"/>
    <property type="evidence" value="ECO:0007669"/>
    <property type="project" value="TreeGrafter"/>
</dbReference>
<evidence type="ECO:0000256" key="1">
    <source>
        <dbReference type="ARBA" id="ARBA00004196"/>
    </source>
</evidence>
<comment type="similarity">
    <text evidence="2">Belongs to the membrane fusion protein (MFP) (TC 8.A.1) family.</text>
</comment>
<evidence type="ECO:0000259" key="6">
    <source>
        <dbReference type="Pfam" id="PF25944"/>
    </source>
</evidence>
<evidence type="ECO:0000259" key="5">
    <source>
        <dbReference type="Pfam" id="PF25917"/>
    </source>
</evidence>
<dbReference type="Proteomes" id="UP000551616">
    <property type="component" value="Unassembled WGS sequence"/>
</dbReference>
<dbReference type="Gene3D" id="2.40.50.100">
    <property type="match status" value="1"/>
</dbReference>
<evidence type="ECO:0000256" key="3">
    <source>
        <dbReference type="SAM" id="MobiDB-lite"/>
    </source>
</evidence>
<dbReference type="SUPFAM" id="SSF111369">
    <property type="entry name" value="HlyD-like secretion proteins"/>
    <property type="match status" value="1"/>
</dbReference>
<dbReference type="GO" id="GO:0046677">
    <property type="term" value="P:response to antibiotic"/>
    <property type="evidence" value="ECO:0007669"/>
    <property type="project" value="TreeGrafter"/>
</dbReference>
<dbReference type="InterPro" id="IPR058627">
    <property type="entry name" value="MdtA-like_C"/>
</dbReference>
<sequence>MIERQALACPQLAGGSLYFAVLLLTLSGCSSPNEYQPPPPAEVNVAYPLVRDVTIYMEETGTTEAVERVEINARVEGIIEEVLFEPNDEVEKGQVLFQLERRRYLAARDMAQAELEAKKVAREKAKIEFNRQKELFEKKATPETNLVAAKAEMDGAAADVLAAEARLDNAQLDLDYTEVRSPIKGRAGKAMVKKGNLVVGQPSTHLTTVISYDQIYANFSISERSYLEFIDQDNPQERDSRAAQVPLFLARATDSTYPFQGNFNFADLAVDESTGTFAVRGIFPNPDLRIVPGLFVRIRAPIEQKKDALLVPESATGFDQAGSYLLTVNADNVVERRDVTLGNKFGPMVVVTSGLKADEKVVVDGVQRSRPGATVKPVEATISMDESLLNPLTDQSDTEDEKAQPLEEPAPQAVDPEAASPSSN</sequence>
<dbReference type="FunFam" id="2.40.420.20:FF:000001">
    <property type="entry name" value="Efflux RND transporter periplasmic adaptor subunit"/>
    <property type="match status" value="1"/>
</dbReference>
<dbReference type="AlphaFoldDB" id="A0A7V8V3G1"/>
<dbReference type="PANTHER" id="PTHR30158">
    <property type="entry name" value="ACRA/E-RELATED COMPONENT OF DRUG EFFLUX TRANSPORTER"/>
    <property type="match status" value="1"/>
</dbReference>
<gene>
    <name evidence="8" type="primary">bepF_2</name>
    <name evidence="8" type="ORF">HOV93_13800</name>
</gene>
<feature type="domain" description="Multidrug resistance protein MdtA-like beta-barrel" evidence="6">
    <location>
        <begin position="237"/>
        <end position="299"/>
    </location>
</feature>
<keyword evidence="9" id="KW-1185">Reference proteome</keyword>
<dbReference type="PROSITE" id="PS51257">
    <property type="entry name" value="PROKAR_LIPOPROTEIN"/>
    <property type="match status" value="1"/>
</dbReference>
<evidence type="ECO:0000313" key="9">
    <source>
        <dbReference type="Proteomes" id="UP000551616"/>
    </source>
</evidence>
<dbReference type="Pfam" id="PF25917">
    <property type="entry name" value="BSH_RND"/>
    <property type="match status" value="1"/>
</dbReference>
<dbReference type="Gene3D" id="1.10.287.470">
    <property type="entry name" value="Helix hairpin bin"/>
    <property type="match status" value="1"/>
</dbReference>